<dbReference type="InterPro" id="IPR016186">
    <property type="entry name" value="C-type_lectin-like/link_sf"/>
</dbReference>
<sequence length="171" mass="20060">MKNCSFYLLSGHFDFSICLFSPFPTVLVTQMEVGAWTYHYGHKSDYSWELARNFCRSFYTDLVAIQNQREIAYLNSILPYSRTYYWIGLRRINDVWTWVGTNKALTKEAENWASREPNNKGRNQDLREPLCQRIYTLNRQGRQKGGEWAELATLSLALHWAGGGKQVSRRF</sequence>
<dbReference type="SMART" id="SM00034">
    <property type="entry name" value="CLECT"/>
    <property type="match status" value="1"/>
</dbReference>
<dbReference type="Pfam" id="PF00059">
    <property type="entry name" value="Lectin_C"/>
    <property type="match status" value="1"/>
</dbReference>
<dbReference type="PROSITE" id="PS50041">
    <property type="entry name" value="C_TYPE_LECTIN_2"/>
    <property type="match status" value="1"/>
</dbReference>
<dbReference type="Ensembl" id="ENSCABT00000019647.1">
    <property type="protein sequence ID" value="ENSCABP00000017918.1"/>
    <property type="gene ID" value="ENSCABG00000013319.1"/>
</dbReference>
<dbReference type="SUPFAM" id="SSF56436">
    <property type="entry name" value="C-type lectin-like"/>
    <property type="match status" value="1"/>
</dbReference>
<protein>
    <recommendedName>
        <fullName evidence="1">C-type lectin domain-containing protein</fullName>
    </recommendedName>
</protein>
<evidence type="ECO:0000313" key="3">
    <source>
        <dbReference type="Proteomes" id="UP000694404"/>
    </source>
</evidence>
<dbReference type="AlphaFoldDB" id="A0A8C0H6Q4"/>
<dbReference type="PANTHER" id="PTHR45784">
    <property type="entry name" value="C-TYPE LECTIN DOMAIN FAMILY 20 MEMBER A-RELATED"/>
    <property type="match status" value="1"/>
</dbReference>
<keyword evidence="3" id="KW-1185">Reference proteome</keyword>
<accession>A0A8C0H6Q4</accession>
<dbReference type="PANTHER" id="PTHR45784:SF3">
    <property type="entry name" value="C-TYPE LECTIN DOMAIN FAMILY 4 MEMBER K-LIKE-RELATED"/>
    <property type="match status" value="1"/>
</dbReference>
<name>A0A8C0H6Q4_CHEAB</name>
<evidence type="ECO:0000259" key="1">
    <source>
        <dbReference type="PROSITE" id="PS50041"/>
    </source>
</evidence>
<dbReference type="Gene3D" id="3.10.100.10">
    <property type="entry name" value="Mannose-Binding Protein A, subunit A"/>
    <property type="match status" value="1"/>
</dbReference>
<dbReference type="InterPro" id="IPR001304">
    <property type="entry name" value="C-type_lectin-like"/>
</dbReference>
<reference evidence="2" key="1">
    <citation type="submission" date="2025-08" db="UniProtKB">
        <authorList>
            <consortium name="Ensembl"/>
        </authorList>
    </citation>
    <scope>IDENTIFICATION</scope>
</reference>
<proteinExistence type="predicted"/>
<dbReference type="GeneTree" id="ENSGT00940000161063"/>
<evidence type="ECO:0000313" key="2">
    <source>
        <dbReference type="Ensembl" id="ENSCABP00000017918.1"/>
    </source>
</evidence>
<dbReference type="InterPro" id="IPR016187">
    <property type="entry name" value="CTDL_fold"/>
</dbReference>
<feature type="domain" description="C-type lectin" evidence="1">
    <location>
        <begin position="33"/>
        <end position="148"/>
    </location>
</feature>
<dbReference type="Proteomes" id="UP000694404">
    <property type="component" value="Unplaced"/>
</dbReference>
<organism evidence="2 3">
    <name type="scientific">Chelonoidis abingdonii</name>
    <name type="common">Abingdon island giant tortoise</name>
    <name type="synonym">Testudo abingdonii</name>
    <dbReference type="NCBI Taxonomy" id="106734"/>
    <lineage>
        <taxon>Eukaryota</taxon>
        <taxon>Metazoa</taxon>
        <taxon>Chordata</taxon>
        <taxon>Craniata</taxon>
        <taxon>Vertebrata</taxon>
        <taxon>Euteleostomi</taxon>
        <taxon>Archelosauria</taxon>
        <taxon>Testudinata</taxon>
        <taxon>Testudines</taxon>
        <taxon>Cryptodira</taxon>
        <taxon>Durocryptodira</taxon>
        <taxon>Testudinoidea</taxon>
        <taxon>Testudinidae</taxon>
        <taxon>Chelonoidis</taxon>
    </lineage>
</organism>
<reference evidence="2" key="2">
    <citation type="submission" date="2025-09" db="UniProtKB">
        <authorList>
            <consortium name="Ensembl"/>
        </authorList>
    </citation>
    <scope>IDENTIFICATION</scope>
</reference>